<feature type="region of interest" description="Disordered" evidence="1">
    <location>
        <begin position="92"/>
        <end position="117"/>
    </location>
</feature>
<reference evidence="6 7" key="1">
    <citation type="submission" date="2017-11" db="EMBL/GenBank/DDBJ databases">
        <title>De novo assembly and phasing of dikaryotic genomes from two isolates of Puccinia coronata f. sp. avenae, the causal agent of oat crown rust.</title>
        <authorList>
            <person name="Miller M.E."/>
            <person name="Zhang Y."/>
            <person name="Omidvar V."/>
            <person name="Sperschneider J."/>
            <person name="Schwessinger B."/>
            <person name="Raley C."/>
            <person name="Palmer J.M."/>
            <person name="Garnica D."/>
            <person name="Upadhyaya N."/>
            <person name="Rathjen J."/>
            <person name="Taylor J.M."/>
            <person name="Park R.F."/>
            <person name="Dodds P.N."/>
            <person name="Hirsch C.D."/>
            <person name="Kianian S.F."/>
            <person name="Figueroa M."/>
        </authorList>
    </citation>
    <scope>NUCLEOTIDE SEQUENCE [LARGE SCALE GENOMIC DNA]</scope>
    <source>
        <strain evidence="2">12NC29</strain>
        <strain evidence="3">12SD80</strain>
    </source>
</reference>
<evidence type="ECO:0000313" key="4">
    <source>
        <dbReference type="EMBL" id="PLW37855.1"/>
    </source>
</evidence>
<protein>
    <submittedName>
        <fullName evidence="3">Uncharacterized protein</fullName>
    </submittedName>
</protein>
<evidence type="ECO:0000256" key="1">
    <source>
        <dbReference type="SAM" id="MobiDB-lite"/>
    </source>
</evidence>
<evidence type="ECO:0000313" key="7">
    <source>
        <dbReference type="Proteomes" id="UP000235392"/>
    </source>
</evidence>
<feature type="region of interest" description="Disordered" evidence="1">
    <location>
        <begin position="33"/>
        <end position="55"/>
    </location>
</feature>
<proteinExistence type="predicted"/>
<name>A0A2N5TF54_9BASI</name>
<dbReference type="Proteomes" id="UP000235388">
    <property type="component" value="Unassembled WGS sequence"/>
</dbReference>
<evidence type="ECO:0000313" key="5">
    <source>
        <dbReference type="EMBL" id="PLW44466.1"/>
    </source>
</evidence>
<dbReference type="EMBL" id="PGCJ01000952">
    <property type="protein sequence ID" value="PLW13374.1"/>
    <property type="molecule type" value="Genomic_DNA"/>
</dbReference>
<dbReference type="Proteomes" id="UP000235392">
    <property type="component" value="Unassembled WGS sequence"/>
</dbReference>
<dbReference type="EMBL" id="PGCI01000615">
    <property type="protein sequence ID" value="PLW24116.1"/>
    <property type="molecule type" value="Genomic_DNA"/>
</dbReference>
<feature type="compositionally biased region" description="Low complexity" evidence="1">
    <location>
        <begin position="100"/>
        <end position="117"/>
    </location>
</feature>
<organism evidence="3 7">
    <name type="scientific">Puccinia coronata f. sp. avenae</name>
    <dbReference type="NCBI Taxonomy" id="200324"/>
    <lineage>
        <taxon>Eukaryota</taxon>
        <taxon>Fungi</taxon>
        <taxon>Dikarya</taxon>
        <taxon>Basidiomycota</taxon>
        <taxon>Pucciniomycotina</taxon>
        <taxon>Pucciniomycetes</taxon>
        <taxon>Pucciniales</taxon>
        <taxon>Pucciniaceae</taxon>
        <taxon>Puccinia</taxon>
    </lineage>
</organism>
<dbReference type="EMBL" id="PGCJ01000137">
    <property type="protein sequence ID" value="PLW44466.1"/>
    <property type="molecule type" value="Genomic_DNA"/>
</dbReference>
<dbReference type="AlphaFoldDB" id="A0A2N5TF54"/>
<dbReference type="EMBL" id="PGCI01000136">
    <property type="protein sequence ID" value="PLW37855.1"/>
    <property type="molecule type" value="Genomic_DNA"/>
</dbReference>
<evidence type="ECO:0000313" key="3">
    <source>
        <dbReference type="EMBL" id="PLW24116.1"/>
    </source>
</evidence>
<evidence type="ECO:0000313" key="2">
    <source>
        <dbReference type="EMBL" id="PLW13374.1"/>
    </source>
</evidence>
<accession>A0A2N5TF54</accession>
<dbReference type="OrthoDB" id="2506656at2759"/>
<evidence type="ECO:0000313" key="6">
    <source>
        <dbReference type="Proteomes" id="UP000235388"/>
    </source>
</evidence>
<comment type="caution">
    <text evidence="3">The sequence shown here is derived from an EMBL/GenBank/DDBJ whole genome shotgun (WGS) entry which is preliminary data.</text>
</comment>
<keyword evidence="6" id="KW-1185">Reference proteome</keyword>
<gene>
    <name evidence="5" type="ORF">PCANC_06231</name>
    <name evidence="2" type="ORF">PCANC_17988</name>
    <name evidence="4" type="ORF">PCASD_05741</name>
    <name evidence="3" type="ORF">PCASD_06706</name>
</gene>
<sequence length="117" mass="11663">MTAPFLQVLAQADSASGDAADVQAVFGDLEKQGAGKLTGKGNLGASPTGKVSSSGMRTDIVGVANAFLKEPIPPTATGTVFQFLVQFLEKSSQGTGGATGSRASPSAKSGSSKSRSQ</sequence>